<evidence type="ECO:0008006" key="4">
    <source>
        <dbReference type="Google" id="ProtNLM"/>
    </source>
</evidence>
<evidence type="ECO:0000313" key="2">
    <source>
        <dbReference type="EMBL" id="CAH0378694.1"/>
    </source>
</evidence>
<proteinExistence type="predicted"/>
<protein>
    <recommendedName>
        <fullName evidence="4">Knr4/Smi1-like domain-containing protein</fullName>
    </recommendedName>
</protein>
<dbReference type="Proteomes" id="UP000789595">
    <property type="component" value="Unassembled WGS sequence"/>
</dbReference>
<reference evidence="2" key="1">
    <citation type="submission" date="2021-11" db="EMBL/GenBank/DDBJ databases">
        <authorList>
            <consortium name="Genoscope - CEA"/>
            <person name="William W."/>
        </authorList>
    </citation>
    <scope>NUCLEOTIDE SEQUENCE</scope>
</reference>
<gene>
    <name evidence="2" type="ORF">PECAL_6P02900</name>
</gene>
<dbReference type="EMBL" id="CAKKNE010000006">
    <property type="protein sequence ID" value="CAH0378694.1"/>
    <property type="molecule type" value="Genomic_DNA"/>
</dbReference>
<dbReference type="OrthoDB" id="58077at2759"/>
<feature type="region of interest" description="Disordered" evidence="1">
    <location>
        <begin position="1"/>
        <end position="24"/>
    </location>
</feature>
<name>A0A8J2WS66_9STRA</name>
<evidence type="ECO:0000313" key="3">
    <source>
        <dbReference type="Proteomes" id="UP000789595"/>
    </source>
</evidence>
<comment type="caution">
    <text evidence="2">The sequence shown here is derived from an EMBL/GenBank/DDBJ whole genome shotgun (WGS) entry which is preliminary data.</text>
</comment>
<keyword evidence="3" id="KW-1185">Reference proteome</keyword>
<dbReference type="AlphaFoldDB" id="A0A8J2WS66"/>
<evidence type="ECO:0000256" key="1">
    <source>
        <dbReference type="SAM" id="MobiDB-lite"/>
    </source>
</evidence>
<organism evidence="2 3">
    <name type="scientific">Pelagomonas calceolata</name>
    <dbReference type="NCBI Taxonomy" id="35677"/>
    <lineage>
        <taxon>Eukaryota</taxon>
        <taxon>Sar</taxon>
        <taxon>Stramenopiles</taxon>
        <taxon>Ochrophyta</taxon>
        <taxon>Pelagophyceae</taxon>
        <taxon>Pelagomonadales</taxon>
        <taxon>Pelagomonadaceae</taxon>
        <taxon>Pelagomonas</taxon>
    </lineage>
</organism>
<accession>A0A8J2WS66</accession>
<sequence length="172" mass="19242">MPPSGKIEVAEEGNKRKGEMTPSEMRQCSKDIVAWFTQHADLDAKGADQSVIDELSKKRDLPLALEELWREACTGIWFEGYELLHPQSIGKMLSDVDAPYVPFARDIDDALLVVGDDAVYEYEMGDGRGDRLESSVADWLEAYRNKLLEGRFEYMDGDGCVETMASAPSRGK</sequence>
<feature type="compositionally biased region" description="Basic and acidic residues" evidence="1">
    <location>
        <begin position="8"/>
        <end position="19"/>
    </location>
</feature>